<organism evidence="9 10">
    <name type="scientific">Aspergillus leporis</name>
    <dbReference type="NCBI Taxonomy" id="41062"/>
    <lineage>
        <taxon>Eukaryota</taxon>
        <taxon>Fungi</taxon>
        <taxon>Dikarya</taxon>
        <taxon>Ascomycota</taxon>
        <taxon>Pezizomycotina</taxon>
        <taxon>Eurotiomycetes</taxon>
        <taxon>Eurotiomycetidae</taxon>
        <taxon>Eurotiales</taxon>
        <taxon>Aspergillaceae</taxon>
        <taxon>Aspergillus</taxon>
        <taxon>Aspergillus subgen. Circumdati</taxon>
    </lineage>
</organism>
<dbReference type="Gene3D" id="1.10.630.10">
    <property type="entry name" value="Cytochrome P450"/>
    <property type="match status" value="3"/>
</dbReference>
<keyword evidence="10" id="KW-1185">Reference proteome</keyword>
<reference evidence="9 10" key="1">
    <citation type="submission" date="2019-04" db="EMBL/GenBank/DDBJ databases">
        <title>Friends and foes A comparative genomics study of 23 Aspergillus species from section Flavi.</title>
        <authorList>
            <consortium name="DOE Joint Genome Institute"/>
            <person name="Kjaerbolling I."/>
            <person name="Vesth T."/>
            <person name="Frisvad J.C."/>
            <person name="Nybo J.L."/>
            <person name="Theobald S."/>
            <person name="Kildgaard S."/>
            <person name="Isbrandt T."/>
            <person name="Kuo A."/>
            <person name="Sato A."/>
            <person name="Lyhne E.K."/>
            <person name="Kogle M.E."/>
            <person name="Wiebenga A."/>
            <person name="Kun R.S."/>
            <person name="Lubbers R.J."/>
            <person name="Makela M.R."/>
            <person name="Barry K."/>
            <person name="Chovatia M."/>
            <person name="Clum A."/>
            <person name="Daum C."/>
            <person name="Haridas S."/>
            <person name="He G."/>
            <person name="LaButti K."/>
            <person name="Lipzen A."/>
            <person name="Mondo S."/>
            <person name="Riley R."/>
            <person name="Salamov A."/>
            <person name="Simmons B.A."/>
            <person name="Magnuson J.K."/>
            <person name="Henrissat B."/>
            <person name="Mortensen U.H."/>
            <person name="Larsen T.O."/>
            <person name="Devries R.P."/>
            <person name="Grigoriev I.V."/>
            <person name="Machida M."/>
            <person name="Baker S.E."/>
            <person name="Andersen M.R."/>
        </authorList>
    </citation>
    <scope>NUCLEOTIDE SEQUENCE [LARGE SCALE GENOMIC DNA]</scope>
    <source>
        <strain evidence="9 10">CBS 151.66</strain>
    </source>
</reference>
<evidence type="ECO:0000256" key="5">
    <source>
        <dbReference type="ARBA" id="ARBA00023002"/>
    </source>
</evidence>
<dbReference type="InterPro" id="IPR036396">
    <property type="entry name" value="Cyt_P450_sf"/>
</dbReference>
<keyword evidence="4 8" id="KW-0479">Metal-binding</keyword>
<proteinExistence type="inferred from homology"/>
<dbReference type="InterPro" id="IPR047146">
    <property type="entry name" value="Cyt_P450_E_CYP52_fungi"/>
</dbReference>
<dbReference type="PANTHER" id="PTHR24287:SF1">
    <property type="entry name" value="P450, PUTATIVE (EUROFUNG)-RELATED"/>
    <property type="match status" value="1"/>
</dbReference>
<sequence length="350" mass="40383">MKHPISLVVCLPLQDEGGLETHQLQHQLYDEIGQRPTWYQYVLGYWHHVTADPKNVQALLATQVNDFDLGPARHGSFAPFIGKGIFTTDGEEWRHSRLLLRPQFARRQVADLQFEEKYVQHLLHRLPVQSDSWAAELDLMPLFFNLTLDWLYSPLSFWRNCKEVHQFADYHVNLALTRELSPDSENGVEEGLKKGSCIFLQELVKITRDRNELHSQLLNILLAGRDTTAGLLGWTFYLLTRHPNIFTRLREVILDEFSPFSNTTAISFDRRAIKDTILPRAGDSDGLSPIWVRSGGEVVYNVHFLPERWSGYKPGWEYFPFNGGPRICLGQQFALAEAGYVVVRMLQKYD</sequence>
<keyword evidence="5 8" id="KW-0560">Oxidoreductase</keyword>
<dbReference type="GO" id="GO:0020037">
    <property type="term" value="F:heme binding"/>
    <property type="evidence" value="ECO:0007669"/>
    <property type="project" value="InterPro"/>
</dbReference>
<evidence type="ECO:0000256" key="8">
    <source>
        <dbReference type="RuleBase" id="RU000461"/>
    </source>
</evidence>
<evidence type="ECO:0000256" key="7">
    <source>
        <dbReference type="ARBA" id="ARBA00023033"/>
    </source>
</evidence>
<dbReference type="PANTHER" id="PTHR24287">
    <property type="entry name" value="P450, PUTATIVE (EUROFUNG)-RELATED"/>
    <property type="match status" value="1"/>
</dbReference>
<dbReference type="Pfam" id="PF00067">
    <property type="entry name" value="p450"/>
    <property type="match status" value="2"/>
</dbReference>
<evidence type="ECO:0000313" key="9">
    <source>
        <dbReference type="EMBL" id="KAB8071618.1"/>
    </source>
</evidence>
<evidence type="ECO:0000256" key="4">
    <source>
        <dbReference type="ARBA" id="ARBA00022723"/>
    </source>
</evidence>
<evidence type="ECO:0000256" key="3">
    <source>
        <dbReference type="ARBA" id="ARBA00022617"/>
    </source>
</evidence>
<dbReference type="GO" id="GO:0016705">
    <property type="term" value="F:oxidoreductase activity, acting on paired donors, with incorporation or reduction of molecular oxygen"/>
    <property type="evidence" value="ECO:0007669"/>
    <property type="project" value="InterPro"/>
</dbReference>
<name>A0A5N5WSR1_9EURO</name>
<dbReference type="InterPro" id="IPR001128">
    <property type="entry name" value="Cyt_P450"/>
</dbReference>
<accession>A0A5N5WSR1</accession>
<keyword evidence="3 8" id="KW-0349">Heme</keyword>
<protein>
    <submittedName>
        <fullName evidence="9">Cytochrome P450</fullName>
    </submittedName>
</protein>
<comment type="similarity">
    <text evidence="2 8">Belongs to the cytochrome P450 family.</text>
</comment>
<dbReference type="Proteomes" id="UP000326565">
    <property type="component" value="Unassembled WGS sequence"/>
</dbReference>
<dbReference type="GO" id="GO:0004497">
    <property type="term" value="F:monooxygenase activity"/>
    <property type="evidence" value="ECO:0007669"/>
    <property type="project" value="UniProtKB-KW"/>
</dbReference>
<dbReference type="GO" id="GO:0005506">
    <property type="term" value="F:iron ion binding"/>
    <property type="evidence" value="ECO:0007669"/>
    <property type="project" value="InterPro"/>
</dbReference>
<dbReference type="PRINTS" id="PR00463">
    <property type="entry name" value="EP450I"/>
</dbReference>
<evidence type="ECO:0000256" key="2">
    <source>
        <dbReference type="ARBA" id="ARBA00010617"/>
    </source>
</evidence>
<gene>
    <name evidence="9" type="ORF">BDV29DRAFT_193103</name>
</gene>
<dbReference type="PRINTS" id="PR00385">
    <property type="entry name" value="P450"/>
</dbReference>
<dbReference type="EMBL" id="ML732267">
    <property type="protein sequence ID" value="KAB8071618.1"/>
    <property type="molecule type" value="Genomic_DNA"/>
</dbReference>
<keyword evidence="7 8" id="KW-0503">Monooxygenase</keyword>
<dbReference type="PROSITE" id="PS00086">
    <property type="entry name" value="CYTOCHROME_P450"/>
    <property type="match status" value="1"/>
</dbReference>
<dbReference type="AlphaFoldDB" id="A0A5N5WSR1"/>
<dbReference type="SUPFAM" id="SSF48264">
    <property type="entry name" value="Cytochrome P450"/>
    <property type="match status" value="1"/>
</dbReference>
<evidence type="ECO:0000256" key="1">
    <source>
        <dbReference type="ARBA" id="ARBA00001971"/>
    </source>
</evidence>
<dbReference type="InterPro" id="IPR002401">
    <property type="entry name" value="Cyt_P450_E_grp-I"/>
</dbReference>
<keyword evidence="6 8" id="KW-0408">Iron</keyword>
<evidence type="ECO:0000256" key="6">
    <source>
        <dbReference type="ARBA" id="ARBA00023004"/>
    </source>
</evidence>
<evidence type="ECO:0000313" key="10">
    <source>
        <dbReference type="Proteomes" id="UP000326565"/>
    </source>
</evidence>
<comment type="cofactor">
    <cofactor evidence="1">
        <name>heme</name>
        <dbReference type="ChEBI" id="CHEBI:30413"/>
    </cofactor>
</comment>
<dbReference type="InterPro" id="IPR017972">
    <property type="entry name" value="Cyt_P450_CS"/>
</dbReference>
<dbReference type="OrthoDB" id="1470350at2759"/>